<dbReference type="GO" id="GO:1901678">
    <property type="term" value="P:iron coordination entity transport"/>
    <property type="evidence" value="ECO:0007669"/>
    <property type="project" value="UniProtKB-ARBA"/>
</dbReference>
<evidence type="ECO:0000256" key="5">
    <source>
        <dbReference type="ARBA" id="ARBA00022729"/>
    </source>
</evidence>
<dbReference type="PRINTS" id="PR01715">
    <property type="entry name" value="FERRIBNDNGPP"/>
</dbReference>
<evidence type="ECO:0000256" key="3">
    <source>
        <dbReference type="ARBA" id="ARBA00022448"/>
    </source>
</evidence>
<accession>A0A7Z0RZN1</accession>
<dbReference type="Gene3D" id="3.40.50.1980">
    <property type="entry name" value="Nitrogenase molybdenum iron protein domain"/>
    <property type="match status" value="2"/>
</dbReference>
<gene>
    <name evidence="8" type="ORF">HZS80_17670</name>
</gene>
<evidence type="ECO:0000256" key="6">
    <source>
        <dbReference type="SAM" id="SignalP"/>
    </source>
</evidence>
<evidence type="ECO:0000256" key="1">
    <source>
        <dbReference type="ARBA" id="ARBA00004196"/>
    </source>
</evidence>
<evidence type="ECO:0000256" key="2">
    <source>
        <dbReference type="ARBA" id="ARBA00008814"/>
    </source>
</evidence>
<evidence type="ECO:0000256" key="4">
    <source>
        <dbReference type="ARBA" id="ARBA00022496"/>
    </source>
</evidence>
<dbReference type="SUPFAM" id="SSF53807">
    <property type="entry name" value="Helical backbone' metal receptor"/>
    <property type="match status" value="1"/>
</dbReference>
<protein>
    <submittedName>
        <fullName evidence="8">ABC transporter substrate-binding protein</fullName>
    </submittedName>
</protein>
<feature type="signal peptide" evidence="6">
    <location>
        <begin position="1"/>
        <end position="29"/>
    </location>
</feature>
<name>A0A7Z0RZN1_9GAMM</name>
<keyword evidence="9" id="KW-1185">Reference proteome</keyword>
<keyword evidence="4" id="KW-0408">Iron</keyword>
<comment type="subcellular location">
    <subcellularLocation>
        <location evidence="1">Cell envelope</location>
    </subcellularLocation>
</comment>
<evidence type="ECO:0000259" key="7">
    <source>
        <dbReference type="PROSITE" id="PS50983"/>
    </source>
</evidence>
<proteinExistence type="inferred from homology"/>
<comment type="caution">
    <text evidence="8">The sequence shown here is derived from an EMBL/GenBank/DDBJ whole genome shotgun (WGS) entry which is preliminary data.</text>
</comment>
<dbReference type="PROSITE" id="PS50983">
    <property type="entry name" value="FE_B12_PBP"/>
    <property type="match status" value="1"/>
</dbReference>
<feature type="domain" description="Fe/B12 periplasmic-binding" evidence="7">
    <location>
        <begin position="35"/>
        <end position="295"/>
    </location>
</feature>
<dbReference type="GO" id="GO:0030288">
    <property type="term" value="C:outer membrane-bounded periplasmic space"/>
    <property type="evidence" value="ECO:0007669"/>
    <property type="project" value="TreeGrafter"/>
</dbReference>
<dbReference type="InterPro" id="IPR002491">
    <property type="entry name" value="ABC_transptr_periplasmic_BD"/>
</dbReference>
<dbReference type="Pfam" id="PF01497">
    <property type="entry name" value="Peripla_BP_2"/>
    <property type="match status" value="1"/>
</dbReference>
<dbReference type="Proteomes" id="UP000526892">
    <property type="component" value="Unassembled WGS sequence"/>
</dbReference>
<keyword evidence="4" id="KW-0406">Ion transport</keyword>
<evidence type="ECO:0000313" key="8">
    <source>
        <dbReference type="EMBL" id="NYS79517.1"/>
    </source>
</evidence>
<keyword evidence="3" id="KW-0813">Transport</keyword>
<dbReference type="EMBL" id="JACCDE010000029">
    <property type="protein sequence ID" value="NYS79517.1"/>
    <property type="molecule type" value="Genomic_DNA"/>
</dbReference>
<dbReference type="InterPro" id="IPR051313">
    <property type="entry name" value="Bact_iron-sidero_bind"/>
</dbReference>
<comment type="similarity">
    <text evidence="2">Belongs to the bacterial solute-binding protein 8 family.</text>
</comment>
<dbReference type="PANTHER" id="PTHR30532">
    <property type="entry name" value="IRON III DICITRATE-BINDING PERIPLASMIC PROTEIN"/>
    <property type="match status" value="1"/>
</dbReference>
<keyword evidence="5 6" id="KW-0732">Signal</keyword>
<organism evidence="8 9">
    <name type="scientific">Vreelandella glaciei</name>
    <dbReference type="NCBI Taxonomy" id="186761"/>
    <lineage>
        <taxon>Bacteria</taxon>
        <taxon>Pseudomonadati</taxon>
        <taxon>Pseudomonadota</taxon>
        <taxon>Gammaproteobacteria</taxon>
        <taxon>Oceanospirillales</taxon>
        <taxon>Halomonadaceae</taxon>
        <taxon>Vreelandella</taxon>
    </lineage>
</organism>
<dbReference type="RefSeq" id="WP_179916795.1">
    <property type="nucleotide sequence ID" value="NZ_JACCDE010000029.1"/>
</dbReference>
<reference evidence="8 9" key="1">
    <citation type="journal article" date="2003" name="Extremophiles">
        <title>Halomonas glaciei sp. nov. isolated from fast ice of Adelie Land, Antarctica.</title>
        <authorList>
            <person name="Reddy G.S."/>
            <person name="Raghavan P.U."/>
            <person name="Sarita N.B."/>
            <person name="Prakash J.S."/>
            <person name="Nagesh N."/>
            <person name="Delille D."/>
            <person name="Shivaji S."/>
        </authorList>
    </citation>
    <scope>NUCLEOTIDE SEQUENCE [LARGE SCALE GENOMIC DNA]</scope>
    <source>
        <strain evidence="8 9">DD39</strain>
    </source>
</reference>
<evidence type="ECO:0000313" key="9">
    <source>
        <dbReference type="Proteomes" id="UP000526892"/>
    </source>
</evidence>
<dbReference type="AlphaFoldDB" id="A0A7Z0RZN1"/>
<keyword evidence="4" id="KW-0410">Iron transport</keyword>
<sequence length="295" mass="32879">MHFFQSLPKFCCTLVFLLGFYFITSPAQASNAPSSIAVFDWTIAEALLSLDPAPVLMGNVAAFHTWTGNDYVDADITNIGTRSFPNMELLSSIDPQYILLAPRQTRMAATLANIAPSYITHSFPFVNNSSDELWATFVAFILEVGELSGRRASAEQLITNTKLNLASLKDELDPHPPLLVIQLITEQYVRVYGDNSMFNEVLHHLGLNNAWTGKTNQWGYSMVSIRELFKAKEARLVIMESAFPIGIENNIENSGMWRYLPSVQRGDFIVLPSSFWIGGVHPSARRFANALVKAL</sequence>
<feature type="chain" id="PRO_5031419199" evidence="6">
    <location>
        <begin position="30"/>
        <end position="295"/>
    </location>
</feature>
<dbReference type="PANTHER" id="PTHR30532:SF1">
    <property type="entry name" value="IRON(3+)-HYDROXAMATE-BINDING PROTEIN FHUD"/>
    <property type="match status" value="1"/>
</dbReference>